<dbReference type="RefSeq" id="WP_283239068.1">
    <property type="nucleotide sequence ID" value="NZ_JASGBP010000004.1"/>
</dbReference>
<sequence length="344" mass="37935">MAKLKYLVWALTALLMLSCQEEEETIIQDNAESFTTASPLVGLLSRTAQNPTATDNVLDNSSCFSVQLPVIVIVNNQQITVSSAADYQTVQDAIDAFSDDDDLVNFIYPITIQYQNFQTQVLQNANDLDDVLDDCGDDDGFDEIDCIALVYPIVVDVYDSNNQLANTVTITGNSSLYNFLNNLSNNVYVAINFPISAVNANGQTIIITSNAQLENFIEDSIDDCDDNSNGGGSGGATLVQSMTSGTWYISYAVHENDVETSYYNGYNFTFNPNETILAQRNANTINGDWDISDDSGSLRLSLNFDGSLLEHLETNWRVIEFNATTIRLKKETSDGTDYLTFTKN</sequence>
<evidence type="ECO:0008006" key="4">
    <source>
        <dbReference type="Google" id="ProtNLM"/>
    </source>
</evidence>
<keyword evidence="1" id="KW-0732">Signal</keyword>
<reference evidence="2 3" key="1">
    <citation type="submission" date="2023-05" db="EMBL/GenBank/DDBJ databases">
        <title>Flavobacterium sedimenti sp. nov., isolated from the sediment.</title>
        <authorList>
            <person name="Wu N."/>
        </authorList>
    </citation>
    <scope>NUCLEOTIDE SEQUENCE [LARGE SCALE GENOMIC DNA]</scope>
    <source>
        <strain evidence="2 3">YZ-48</strain>
    </source>
</reference>
<comment type="caution">
    <text evidence="2">The sequence shown here is derived from an EMBL/GenBank/DDBJ whole genome shotgun (WGS) entry which is preliminary data.</text>
</comment>
<dbReference type="EMBL" id="JASGBP010000004">
    <property type="protein sequence ID" value="MDI9257387.1"/>
    <property type="molecule type" value="Genomic_DNA"/>
</dbReference>
<evidence type="ECO:0000256" key="1">
    <source>
        <dbReference type="SAM" id="SignalP"/>
    </source>
</evidence>
<evidence type="ECO:0000313" key="3">
    <source>
        <dbReference type="Proteomes" id="UP001230035"/>
    </source>
</evidence>
<keyword evidence="3" id="KW-1185">Reference proteome</keyword>
<dbReference type="Proteomes" id="UP001230035">
    <property type="component" value="Unassembled WGS sequence"/>
</dbReference>
<gene>
    <name evidence="2" type="ORF">QHT84_08155</name>
</gene>
<proteinExistence type="predicted"/>
<feature type="chain" id="PRO_5046430457" description="Lipocalin-like domain-containing protein" evidence="1">
    <location>
        <begin position="22"/>
        <end position="344"/>
    </location>
</feature>
<name>A0ABT6XRB1_9FLAO</name>
<organism evidence="2 3">
    <name type="scientific">Flavobacterium sedimenticola</name>
    <dbReference type="NCBI Taxonomy" id="3043286"/>
    <lineage>
        <taxon>Bacteria</taxon>
        <taxon>Pseudomonadati</taxon>
        <taxon>Bacteroidota</taxon>
        <taxon>Flavobacteriia</taxon>
        <taxon>Flavobacteriales</taxon>
        <taxon>Flavobacteriaceae</taxon>
        <taxon>Flavobacterium</taxon>
    </lineage>
</organism>
<evidence type="ECO:0000313" key="2">
    <source>
        <dbReference type="EMBL" id="MDI9257387.1"/>
    </source>
</evidence>
<feature type="signal peptide" evidence="1">
    <location>
        <begin position="1"/>
        <end position="21"/>
    </location>
</feature>
<protein>
    <recommendedName>
        <fullName evidence="4">Lipocalin-like domain-containing protein</fullName>
    </recommendedName>
</protein>
<dbReference type="PROSITE" id="PS51257">
    <property type="entry name" value="PROKAR_LIPOPROTEIN"/>
    <property type="match status" value="1"/>
</dbReference>
<accession>A0ABT6XRB1</accession>